<accession>A0A1V9YH95</accession>
<dbReference type="EMBL" id="JNBR01001811">
    <property type="protein sequence ID" value="OQR85114.1"/>
    <property type="molecule type" value="Genomic_DNA"/>
</dbReference>
<dbReference type="AlphaFoldDB" id="A0A1V9YH95"/>
<keyword evidence="2" id="KW-1133">Transmembrane helix</keyword>
<feature type="compositionally biased region" description="Basic and acidic residues" evidence="1">
    <location>
        <begin position="26"/>
        <end position="37"/>
    </location>
</feature>
<keyword evidence="2" id="KW-0472">Membrane</keyword>
<evidence type="ECO:0000313" key="4">
    <source>
        <dbReference type="Proteomes" id="UP000243579"/>
    </source>
</evidence>
<reference evidence="3 4" key="1">
    <citation type="journal article" date="2014" name="Genome Biol. Evol.">
        <title>The secreted proteins of Achlya hypogyna and Thraustotheca clavata identify the ancestral oomycete secretome and reveal gene acquisitions by horizontal gene transfer.</title>
        <authorList>
            <person name="Misner I."/>
            <person name="Blouin N."/>
            <person name="Leonard G."/>
            <person name="Richards T.A."/>
            <person name="Lane C.E."/>
        </authorList>
    </citation>
    <scope>NUCLEOTIDE SEQUENCE [LARGE SCALE GENOMIC DNA]</scope>
    <source>
        <strain evidence="3 4">ATCC 48635</strain>
    </source>
</reference>
<name>A0A1V9YH95_ACHHY</name>
<gene>
    <name evidence="3" type="ORF">ACHHYP_12261</name>
</gene>
<feature type="region of interest" description="Disordered" evidence="1">
    <location>
        <begin position="1"/>
        <end position="109"/>
    </location>
</feature>
<keyword evidence="4" id="KW-1185">Reference proteome</keyword>
<keyword evidence="2" id="KW-0812">Transmembrane</keyword>
<feature type="compositionally biased region" description="Basic and acidic residues" evidence="1">
    <location>
        <begin position="75"/>
        <end position="109"/>
    </location>
</feature>
<proteinExistence type="predicted"/>
<feature type="region of interest" description="Disordered" evidence="1">
    <location>
        <begin position="602"/>
        <end position="625"/>
    </location>
</feature>
<dbReference type="OrthoDB" id="76109at2759"/>
<sequence>KYPSEPAPNGYRKGYDKYQDNYDGYRPARDGYQKDGYQKNGYQKGPSGYRNGNADYQDGYSGYNQRQPDGYSADKYGKNPSKDRYGNYGGYDDHRDNYGGYDPEPKPARSDEDNFHLFYDNLNVCTAENALESCIISSASRADCMSVRRIEQCTTTFVTSLCDELATTTTGSYDNGYVQCTAETCTNAALADSLLVYNRLLSDVNTALAVTPQFDQWSFTTIKLALASTRHHADCVIKAFFNYLGGCAQSSVLPERDLTCLDKALTTSQCEWAYETADGWNLPQFLQKYGSLAFNGVVSSMHDRFGITPTAHAIDDLLADVTDEATQFVQFVNTEFDYEEQTTSVDVCSFAVEEVDAEDGTNIDAIKFHFPTKRSELVEAAYAETCFDDSEPGKQNLYKTCAKFFDETKKAFKENAGVDWTCRMAENQYLPMRINADGDVECWADDGEHCAWKRSQDECENLIKPPSGATLLAEESADPSLSPKQPVTCGAQLKEKSGSTGYDQPGHWCTVGKHELGNQGDKCFTYSGYSIFFLETGEEQPLTLTDVKASADTVPNAGCRRASWSEPHSCNSHLTQWRMKVGCCQSYASVLLSLQDEWSQQYGDHSSNSGRYGKHGSSKQYGNGHDRVLLDDAQEAGYTKSNSRVPSEPPAKPTCVPDKFDPKTTAYEATIVSRSDTDDSGNHGAILSFVKAERDKFGTNSIDTLTKGLDTALEYWFAKCQQLYDDYGGSTSKLCGKVFSHWHTLVNANEEVPGDVKQWCDDHPTAVSLTKPYDSQYTRPATLTYDTATYGYNNGQLHASYMGASAAYADVCDRVHVDWDMDTVVPIVSTQCFPQACVLAQLAQCMDIPEPPKSYVGYDYVAQPQRGYNGYRPSNYQRPSSYNNYNSYSKMYLGLAGPTTSLLALVGFVAGIVVVAVAQVVLQARRGASTAHAYRLV</sequence>
<protein>
    <submittedName>
        <fullName evidence="3">Uncharacterized protein</fullName>
    </submittedName>
</protein>
<evidence type="ECO:0000313" key="3">
    <source>
        <dbReference type="EMBL" id="OQR85114.1"/>
    </source>
</evidence>
<feature type="non-terminal residue" evidence="3">
    <location>
        <position position="1"/>
    </location>
</feature>
<organism evidence="3 4">
    <name type="scientific">Achlya hypogyna</name>
    <name type="common">Oomycete</name>
    <name type="synonym">Protoachlya hypogyna</name>
    <dbReference type="NCBI Taxonomy" id="1202772"/>
    <lineage>
        <taxon>Eukaryota</taxon>
        <taxon>Sar</taxon>
        <taxon>Stramenopiles</taxon>
        <taxon>Oomycota</taxon>
        <taxon>Saprolegniomycetes</taxon>
        <taxon>Saprolegniales</taxon>
        <taxon>Achlyaceae</taxon>
        <taxon>Achlya</taxon>
    </lineage>
</organism>
<evidence type="ECO:0000256" key="2">
    <source>
        <dbReference type="SAM" id="Phobius"/>
    </source>
</evidence>
<feature type="transmembrane region" description="Helical" evidence="2">
    <location>
        <begin position="902"/>
        <end position="922"/>
    </location>
</feature>
<evidence type="ECO:0000256" key="1">
    <source>
        <dbReference type="SAM" id="MobiDB-lite"/>
    </source>
</evidence>
<comment type="caution">
    <text evidence="3">The sequence shown here is derived from an EMBL/GenBank/DDBJ whole genome shotgun (WGS) entry which is preliminary data.</text>
</comment>
<dbReference type="Proteomes" id="UP000243579">
    <property type="component" value="Unassembled WGS sequence"/>
</dbReference>
<feature type="region of interest" description="Disordered" evidence="1">
    <location>
        <begin position="638"/>
        <end position="659"/>
    </location>
</feature>